<proteinExistence type="predicted"/>
<protein>
    <recommendedName>
        <fullName evidence="3">Anti-sigma factor</fullName>
    </recommendedName>
</protein>
<gene>
    <name evidence="1" type="ORF">CLI86_10515</name>
</gene>
<evidence type="ECO:0008006" key="3">
    <source>
        <dbReference type="Google" id="ProtNLM"/>
    </source>
</evidence>
<reference evidence="1 2" key="1">
    <citation type="submission" date="2017-09" db="EMBL/GenBank/DDBJ databases">
        <title>Phase variable restriction modification systems are present in the genome sequences of periodontal pathogens Prevotella intermedia, Tannerella forsythia and Porphyromonas gingivalis.</title>
        <authorList>
            <person name="Haigh R.D."/>
            <person name="Crawford L."/>
            <person name="Ralph J."/>
            <person name="Wanford J."/>
            <person name="Vartoukian S.R."/>
            <person name="Hijazib K."/>
            <person name="Wade W."/>
            <person name="Oggioni M.R."/>
        </authorList>
    </citation>
    <scope>NUCLEOTIDE SEQUENCE [LARGE SCALE GENOMIC DNA]</scope>
    <source>
        <strain evidence="1 2">WW11663</strain>
    </source>
</reference>
<dbReference type="EMBL" id="NSLJ01000030">
    <property type="protein sequence ID" value="PDP43023.1"/>
    <property type="molecule type" value="Genomic_DNA"/>
</dbReference>
<organism evidence="1 2">
    <name type="scientific">Tannerella forsythia</name>
    <name type="common">Bacteroides forsythus</name>
    <dbReference type="NCBI Taxonomy" id="28112"/>
    <lineage>
        <taxon>Bacteria</taxon>
        <taxon>Pseudomonadati</taxon>
        <taxon>Bacteroidota</taxon>
        <taxon>Bacteroidia</taxon>
        <taxon>Bacteroidales</taxon>
        <taxon>Tannerellaceae</taxon>
        <taxon>Tannerella</taxon>
    </lineage>
</organism>
<sequence>MEKMDEQVRRYFQGMLDDSERLDLLRKVDTDPQLKSEFIGQQNIEALSLLSEQEEDEWVAKRKYSQLIRSMKKEGPLQS</sequence>
<comment type="caution">
    <text evidence="1">The sequence shown here is derived from an EMBL/GenBank/DDBJ whole genome shotgun (WGS) entry which is preliminary data.</text>
</comment>
<name>A0A2A6E6G3_TANFO</name>
<evidence type="ECO:0000313" key="1">
    <source>
        <dbReference type="EMBL" id="PDP43023.1"/>
    </source>
</evidence>
<dbReference type="Proteomes" id="UP000219259">
    <property type="component" value="Unassembled WGS sequence"/>
</dbReference>
<dbReference type="AlphaFoldDB" id="A0A2A6E6G3"/>
<evidence type="ECO:0000313" key="2">
    <source>
        <dbReference type="Proteomes" id="UP000219259"/>
    </source>
</evidence>
<accession>A0A2A6E6G3</accession>